<feature type="transmembrane region" description="Helical" evidence="2">
    <location>
        <begin position="183"/>
        <end position="201"/>
    </location>
</feature>
<feature type="transmembrane region" description="Helical" evidence="2">
    <location>
        <begin position="157"/>
        <end position="176"/>
    </location>
</feature>
<gene>
    <name evidence="4" type="ORF">LMG032447_01572</name>
</gene>
<keyword evidence="5" id="KW-1185">Reference proteome</keyword>
<dbReference type="Pfam" id="PF02517">
    <property type="entry name" value="Rce1-like"/>
    <property type="match status" value="1"/>
</dbReference>
<protein>
    <recommendedName>
        <fullName evidence="3">CAAX prenyl protease 2/Lysostaphin resistance protein A-like domain-containing protein</fullName>
    </recommendedName>
</protein>
<organism evidence="4 5">
    <name type="scientific">Convivina praedatoris</name>
    <dbReference type="NCBI Taxonomy" id="2880963"/>
    <lineage>
        <taxon>Bacteria</taxon>
        <taxon>Bacillati</taxon>
        <taxon>Bacillota</taxon>
        <taxon>Bacilli</taxon>
        <taxon>Lactobacillales</taxon>
        <taxon>Lactobacillaceae</taxon>
        <taxon>Convivina</taxon>
    </lineage>
</organism>
<keyword evidence="2" id="KW-0472">Membrane</keyword>
<accession>A0ABM9D3I2</accession>
<proteinExistence type="inferred from homology"/>
<keyword evidence="2" id="KW-0812">Transmembrane</keyword>
<evidence type="ECO:0000313" key="4">
    <source>
        <dbReference type="EMBL" id="CAH1857491.1"/>
    </source>
</evidence>
<name>A0ABM9D3I2_9LACO</name>
<evidence type="ECO:0000256" key="1">
    <source>
        <dbReference type="ARBA" id="ARBA00009067"/>
    </source>
</evidence>
<feature type="transmembrane region" description="Helical" evidence="2">
    <location>
        <begin position="221"/>
        <end position="238"/>
    </location>
</feature>
<feature type="transmembrane region" description="Helical" evidence="2">
    <location>
        <begin position="12"/>
        <end position="30"/>
    </location>
</feature>
<dbReference type="Proteomes" id="UP000838102">
    <property type="component" value="Unassembled WGS sequence"/>
</dbReference>
<evidence type="ECO:0000259" key="3">
    <source>
        <dbReference type="Pfam" id="PF02517"/>
    </source>
</evidence>
<reference evidence="4" key="1">
    <citation type="submission" date="2022-03" db="EMBL/GenBank/DDBJ databases">
        <authorList>
            <person name="Hettiarachchi G."/>
        </authorList>
    </citation>
    <scope>NUCLEOTIDE SEQUENCE</scope>
    <source>
        <strain evidence="4">LMG 32447</strain>
    </source>
</reference>
<dbReference type="RefSeq" id="WP_248706864.1">
    <property type="nucleotide sequence ID" value="NZ_CAKOEU010000011.1"/>
</dbReference>
<feature type="transmembrane region" description="Helical" evidence="2">
    <location>
        <begin position="106"/>
        <end position="123"/>
    </location>
</feature>
<keyword evidence="2" id="KW-1133">Transmembrane helix</keyword>
<evidence type="ECO:0000313" key="5">
    <source>
        <dbReference type="Proteomes" id="UP000838102"/>
    </source>
</evidence>
<evidence type="ECO:0000256" key="2">
    <source>
        <dbReference type="SAM" id="Phobius"/>
    </source>
</evidence>
<comment type="similarity">
    <text evidence="1">Belongs to the UPF0177 family.</text>
</comment>
<feature type="transmembrane region" description="Helical" evidence="2">
    <location>
        <begin position="130"/>
        <end position="151"/>
    </location>
</feature>
<sequence>MTLIKSHNYLIPKLFLVYSIYLIWMLVPIPFSRGSLLAPTLTTLLLLGLNHFVTRQKINWSWKLSRKSFIAVSILTAILILLTIPRQQPSFLIYLQSLDAGINEELLDRGIVLATLLILFKNSSNPKAQLLWPIILSSLIFGLSHFMNLSWQDPLSTLFQVTTVSGTGFLLACIYLRTHNILLAMYCHFFIDAYLGLISKFDSLDSGNSIVTIEMIPLESLSTLIHIIIEVGIGLFLIRKQLKSRG</sequence>
<feature type="transmembrane region" description="Helical" evidence="2">
    <location>
        <begin position="36"/>
        <end position="53"/>
    </location>
</feature>
<dbReference type="EMBL" id="CAKOEU010000011">
    <property type="protein sequence ID" value="CAH1857491.1"/>
    <property type="molecule type" value="Genomic_DNA"/>
</dbReference>
<comment type="caution">
    <text evidence="4">The sequence shown here is derived from an EMBL/GenBank/DDBJ whole genome shotgun (WGS) entry which is preliminary data.</text>
</comment>
<feature type="domain" description="CAAX prenyl protease 2/Lysostaphin resistance protein A-like" evidence="3">
    <location>
        <begin position="90"/>
        <end position="193"/>
    </location>
</feature>
<feature type="transmembrane region" description="Helical" evidence="2">
    <location>
        <begin position="69"/>
        <end position="86"/>
    </location>
</feature>
<dbReference type="InterPro" id="IPR003675">
    <property type="entry name" value="Rce1/LyrA-like_dom"/>
</dbReference>